<proteinExistence type="predicted"/>
<sequence length="682" mass="77031">MGEIEVPSLVNLCIYSIRDELIQVDDLNLSSVLYHLPTELFDQLLSQLPPLALQKLQQGKSDILDDYELLTEGVDNQRKRKRYLNFEEEWKNLYEARWPAFGWRSKNFKSKSSARSANEKEVECESANDWQQMYWEAHLQNCLDTTAEFALFPSFHGRISEMEVPESILNYIDHRGHISRFTCDYSKFAYHCQQFGSYARCIFTKKFKSAGVICSEDNEPHDRNIFKCHMQINVPIITSHRLEHCICEVSLKVETAVLSSAAPEITKCSLLLRNARLESLELQWIKSDEHVEGLCKLISQNYRSLKSIKFMHCKFTVSSLDAICDLLCMHSPQALGMQHFSIKTSSFLENNFQSLPAGLISLLSSGRSLSSLCLSDNHLPRHFARKVFDTLVDSSSSITVLDLSENNIAGWLSHFKYKNRSSTESSGTYNSLKSLKELNLRNCNLQMDDVDCLRYALVHIPNLEQLDLSDNPIETSGIRCLIPYFKETSHKYFPLVELKLESCELTCFGVCELLEALSSLRKPLNFLSIGGNSLGSEIGTALGKFLCRGIQALDIEDIGLGSSGFMRAGQEIVTETKLHSINISKNRGGIETARFLSKLFSYAPDLSTVNAKYNFMPKESLSILSSAVKAAKGKLEHLDLRGNIMCGQQVHLSELAEFQTNGFSILELSSSPALNEPYDDDP</sequence>
<dbReference type="EMBL" id="JACXVP010000006">
    <property type="protein sequence ID" value="KAG5603263.1"/>
    <property type="molecule type" value="Genomic_DNA"/>
</dbReference>
<protein>
    <submittedName>
        <fullName evidence="1">Uncharacterized protein</fullName>
    </submittedName>
</protein>
<comment type="caution">
    <text evidence="1">The sequence shown here is derived from an EMBL/GenBank/DDBJ whole genome shotgun (WGS) entry which is preliminary data.</text>
</comment>
<dbReference type="PANTHER" id="PTHR47818:SF2">
    <property type="entry name" value="F-BOX DOMAIN-CONTAINING PROTEIN"/>
    <property type="match status" value="1"/>
</dbReference>
<dbReference type="Proteomes" id="UP000824120">
    <property type="component" value="Chromosome 6"/>
</dbReference>
<accession>A0A9J5YTY1</accession>
<dbReference type="SUPFAM" id="SSF52047">
    <property type="entry name" value="RNI-like"/>
    <property type="match status" value="1"/>
</dbReference>
<gene>
    <name evidence="1" type="ORF">H5410_034633</name>
</gene>
<evidence type="ECO:0000313" key="2">
    <source>
        <dbReference type="Proteomes" id="UP000824120"/>
    </source>
</evidence>
<dbReference type="Gene3D" id="3.80.10.10">
    <property type="entry name" value="Ribonuclease Inhibitor"/>
    <property type="match status" value="1"/>
</dbReference>
<dbReference type="AlphaFoldDB" id="A0A9J5YTY1"/>
<dbReference type="InterPro" id="IPR032675">
    <property type="entry name" value="LRR_dom_sf"/>
</dbReference>
<reference evidence="1 2" key="1">
    <citation type="submission" date="2020-09" db="EMBL/GenBank/DDBJ databases">
        <title>De no assembly of potato wild relative species, Solanum commersonii.</title>
        <authorList>
            <person name="Cho K."/>
        </authorList>
    </citation>
    <scope>NUCLEOTIDE SEQUENCE [LARGE SCALE GENOMIC DNA]</scope>
    <source>
        <strain evidence="1">LZ3.2</strain>
        <tissue evidence="1">Leaf</tissue>
    </source>
</reference>
<dbReference type="InterPro" id="IPR001611">
    <property type="entry name" value="Leu-rich_rpt"/>
</dbReference>
<dbReference type="SMART" id="SM00368">
    <property type="entry name" value="LRR_RI"/>
    <property type="match status" value="3"/>
</dbReference>
<keyword evidence="2" id="KW-1185">Reference proteome</keyword>
<organism evidence="1 2">
    <name type="scientific">Solanum commersonii</name>
    <name type="common">Commerson's wild potato</name>
    <name type="synonym">Commerson's nightshade</name>
    <dbReference type="NCBI Taxonomy" id="4109"/>
    <lineage>
        <taxon>Eukaryota</taxon>
        <taxon>Viridiplantae</taxon>
        <taxon>Streptophyta</taxon>
        <taxon>Embryophyta</taxon>
        <taxon>Tracheophyta</taxon>
        <taxon>Spermatophyta</taxon>
        <taxon>Magnoliopsida</taxon>
        <taxon>eudicotyledons</taxon>
        <taxon>Gunneridae</taxon>
        <taxon>Pentapetalae</taxon>
        <taxon>asterids</taxon>
        <taxon>lamiids</taxon>
        <taxon>Solanales</taxon>
        <taxon>Solanaceae</taxon>
        <taxon>Solanoideae</taxon>
        <taxon>Solaneae</taxon>
        <taxon>Solanum</taxon>
    </lineage>
</organism>
<dbReference type="PANTHER" id="PTHR47818">
    <property type="entry name" value="RNI-LIKE SUPERFAMILY PROTEIN"/>
    <property type="match status" value="1"/>
</dbReference>
<dbReference type="Pfam" id="PF13516">
    <property type="entry name" value="LRR_6"/>
    <property type="match status" value="1"/>
</dbReference>
<evidence type="ECO:0000313" key="1">
    <source>
        <dbReference type="EMBL" id="KAG5603263.1"/>
    </source>
</evidence>
<dbReference type="OrthoDB" id="120976at2759"/>
<name>A0A9J5YTY1_SOLCO</name>